<gene>
    <name evidence="1" type="ORF">Pla52n_03630</name>
</gene>
<sequence>MLDMTPSVYCNAVVLELSGSYPESGRPSVWRGVPDFVMHGMTYDCFCGRLRGREKW</sequence>
<evidence type="ECO:0000313" key="1">
    <source>
        <dbReference type="EMBL" id="TWU07789.1"/>
    </source>
</evidence>
<organism evidence="1 2">
    <name type="scientific">Stieleria varia</name>
    <dbReference type="NCBI Taxonomy" id="2528005"/>
    <lineage>
        <taxon>Bacteria</taxon>
        <taxon>Pseudomonadati</taxon>
        <taxon>Planctomycetota</taxon>
        <taxon>Planctomycetia</taxon>
        <taxon>Pirellulales</taxon>
        <taxon>Pirellulaceae</taxon>
        <taxon>Stieleria</taxon>
    </lineage>
</organism>
<evidence type="ECO:0000313" key="2">
    <source>
        <dbReference type="Proteomes" id="UP000320176"/>
    </source>
</evidence>
<proteinExistence type="predicted"/>
<reference evidence="1 2" key="1">
    <citation type="submission" date="2019-02" db="EMBL/GenBank/DDBJ databases">
        <title>Deep-cultivation of Planctomycetes and their phenomic and genomic characterization uncovers novel biology.</title>
        <authorList>
            <person name="Wiegand S."/>
            <person name="Jogler M."/>
            <person name="Boedeker C."/>
            <person name="Pinto D."/>
            <person name="Vollmers J."/>
            <person name="Rivas-Marin E."/>
            <person name="Kohn T."/>
            <person name="Peeters S.H."/>
            <person name="Heuer A."/>
            <person name="Rast P."/>
            <person name="Oberbeckmann S."/>
            <person name="Bunk B."/>
            <person name="Jeske O."/>
            <person name="Meyerdierks A."/>
            <person name="Storesund J.E."/>
            <person name="Kallscheuer N."/>
            <person name="Luecker S."/>
            <person name="Lage O.M."/>
            <person name="Pohl T."/>
            <person name="Merkel B.J."/>
            <person name="Hornburger P."/>
            <person name="Mueller R.-W."/>
            <person name="Bruemmer F."/>
            <person name="Labrenz M."/>
            <person name="Spormann A.M."/>
            <person name="Op Den Camp H."/>
            <person name="Overmann J."/>
            <person name="Amann R."/>
            <person name="Jetten M.S.M."/>
            <person name="Mascher T."/>
            <person name="Medema M.H."/>
            <person name="Devos D.P."/>
            <person name="Kaster A.-K."/>
            <person name="Ovreas L."/>
            <person name="Rohde M."/>
            <person name="Galperin M.Y."/>
            <person name="Jogler C."/>
        </authorList>
    </citation>
    <scope>NUCLEOTIDE SEQUENCE [LARGE SCALE GENOMIC DNA]</scope>
    <source>
        <strain evidence="1 2">Pla52n</strain>
    </source>
</reference>
<dbReference type="Proteomes" id="UP000320176">
    <property type="component" value="Unassembled WGS sequence"/>
</dbReference>
<dbReference type="EMBL" id="SJPN01000001">
    <property type="protein sequence ID" value="TWU07789.1"/>
    <property type="molecule type" value="Genomic_DNA"/>
</dbReference>
<comment type="caution">
    <text evidence="1">The sequence shown here is derived from an EMBL/GenBank/DDBJ whole genome shotgun (WGS) entry which is preliminary data.</text>
</comment>
<name>A0A5C6B901_9BACT</name>
<dbReference type="AlphaFoldDB" id="A0A5C6B901"/>
<accession>A0A5C6B901</accession>
<protein>
    <submittedName>
        <fullName evidence="1">Uncharacterized protein</fullName>
    </submittedName>
</protein>
<keyword evidence="2" id="KW-1185">Reference proteome</keyword>